<dbReference type="GeneID" id="92034816"/>
<feature type="signal peptide" evidence="1">
    <location>
        <begin position="1"/>
        <end position="26"/>
    </location>
</feature>
<evidence type="ECO:0000313" key="3">
    <source>
        <dbReference type="Proteomes" id="UP001360953"/>
    </source>
</evidence>
<keyword evidence="1" id="KW-0732">Signal</keyword>
<name>A0ABR1L3X0_9PEZI</name>
<reference evidence="2 3" key="1">
    <citation type="submission" date="2024-04" db="EMBL/GenBank/DDBJ databases">
        <title>Phyllosticta paracitricarpa is synonymous to the EU quarantine fungus P. citricarpa based on phylogenomic analyses.</title>
        <authorList>
            <consortium name="Lawrence Berkeley National Laboratory"/>
            <person name="Van ingen-buijs V.A."/>
            <person name="Van westerhoven A.C."/>
            <person name="Haridas S."/>
            <person name="Skiadas P."/>
            <person name="Martin F."/>
            <person name="Groenewald J.Z."/>
            <person name="Crous P.W."/>
            <person name="Seidl M.F."/>
        </authorList>
    </citation>
    <scope>NUCLEOTIDE SEQUENCE [LARGE SCALE GENOMIC DNA]</scope>
    <source>
        <strain evidence="2 3">CPC 17464</strain>
    </source>
</reference>
<proteinExistence type="predicted"/>
<organism evidence="2 3">
    <name type="scientific">Phyllosticta citribraziliensis</name>
    <dbReference type="NCBI Taxonomy" id="989973"/>
    <lineage>
        <taxon>Eukaryota</taxon>
        <taxon>Fungi</taxon>
        <taxon>Dikarya</taxon>
        <taxon>Ascomycota</taxon>
        <taxon>Pezizomycotina</taxon>
        <taxon>Dothideomycetes</taxon>
        <taxon>Dothideomycetes incertae sedis</taxon>
        <taxon>Botryosphaeriales</taxon>
        <taxon>Phyllostictaceae</taxon>
        <taxon>Phyllosticta</taxon>
    </lineage>
</organism>
<comment type="caution">
    <text evidence="2">The sequence shown here is derived from an EMBL/GenBank/DDBJ whole genome shotgun (WGS) entry which is preliminary data.</text>
</comment>
<gene>
    <name evidence="2" type="ORF">J3D65DRAFT_641690</name>
</gene>
<dbReference type="EMBL" id="JBBPEH010000015">
    <property type="protein sequence ID" value="KAK7529929.1"/>
    <property type="molecule type" value="Genomic_DNA"/>
</dbReference>
<dbReference type="RefSeq" id="XP_066650295.1">
    <property type="nucleotide sequence ID" value="XM_066801910.1"/>
</dbReference>
<evidence type="ECO:0000256" key="1">
    <source>
        <dbReference type="SAM" id="SignalP"/>
    </source>
</evidence>
<accession>A0ABR1L3X0</accession>
<keyword evidence="3" id="KW-1185">Reference proteome</keyword>
<feature type="chain" id="PRO_5046105623" evidence="1">
    <location>
        <begin position="27"/>
        <end position="212"/>
    </location>
</feature>
<dbReference type="Proteomes" id="UP001360953">
    <property type="component" value="Unassembled WGS sequence"/>
</dbReference>
<sequence>MACCSSRSSPLCTLLSAVASLVIILGEPYESCVDDFVVNLLHGSGCINLRDDEVSRFLDFKVIHWESFRKLELRSALCLLQPVCHVQWLVDEDAEIAESGTGGLPIGVAVLHDTQDEQVVEYSRSIHWRSAIGQAHERDNILTDEDRRSLEFLHVLSPFFASILCLHSWPVVRGRWRTAVQRSLWAYHRYNPKLGLSQIELGEEAQRLSRRQ</sequence>
<protein>
    <submittedName>
        <fullName evidence="2">Uncharacterized protein</fullName>
    </submittedName>
</protein>
<evidence type="ECO:0000313" key="2">
    <source>
        <dbReference type="EMBL" id="KAK7529929.1"/>
    </source>
</evidence>